<dbReference type="GO" id="GO:0000155">
    <property type="term" value="F:phosphorelay sensor kinase activity"/>
    <property type="evidence" value="ECO:0007669"/>
    <property type="project" value="InterPro"/>
</dbReference>
<dbReference type="SMART" id="SM00086">
    <property type="entry name" value="PAC"/>
    <property type="match status" value="5"/>
</dbReference>
<feature type="domain" description="PAS" evidence="8">
    <location>
        <begin position="16"/>
        <end position="87"/>
    </location>
</feature>
<evidence type="ECO:0000259" key="7">
    <source>
        <dbReference type="PROSITE" id="PS50109"/>
    </source>
</evidence>
<feature type="domain" description="PAC" evidence="9">
    <location>
        <begin position="352"/>
        <end position="405"/>
    </location>
</feature>
<dbReference type="CDD" id="cd00130">
    <property type="entry name" value="PAS"/>
    <property type="match status" value="3"/>
</dbReference>
<dbReference type="SMART" id="SM00388">
    <property type="entry name" value="HisKA"/>
    <property type="match status" value="1"/>
</dbReference>
<dbReference type="SUPFAM" id="SSF55785">
    <property type="entry name" value="PYP-like sensor domain (PAS domain)"/>
    <property type="match status" value="5"/>
</dbReference>
<dbReference type="Gene3D" id="3.30.450.20">
    <property type="entry name" value="PAS domain"/>
    <property type="match status" value="5"/>
</dbReference>
<feature type="domain" description="Histidine kinase" evidence="7">
    <location>
        <begin position="723"/>
        <end position="949"/>
    </location>
</feature>
<keyword evidence="11" id="KW-1185">Reference proteome</keyword>
<dbReference type="InterPro" id="IPR001610">
    <property type="entry name" value="PAC"/>
</dbReference>
<dbReference type="PROSITE" id="PS50112">
    <property type="entry name" value="PAS"/>
    <property type="match status" value="2"/>
</dbReference>
<proteinExistence type="predicted"/>
<dbReference type="InterPro" id="IPR005467">
    <property type="entry name" value="His_kinase_dom"/>
</dbReference>
<keyword evidence="3" id="KW-0597">Phosphoprotein</keyword>
<gene>
    <name evidence="10" type="ORF">IC230_02050</name>
</gene>
<evidence type="ECO:0000313" key="10">
    <source>
        <dbReference type="EMBL" id="MBD2751659.1"/>
    </source>
</evidence>
<dbReference type="SUPFAM" id="SSF55874">
    <property type="entry name" value="ATPase domain of HSP90 chaperone/DNA topoisomerase II/histidine kinase"/>
    <property type="match status" value="1"/>
</dbReference>
<feature type="domain" description="PAC" evidence="9">
    <location>
        <begin position="482"/>
        <end position="537"/>
    </location>
</feature>
<dbReference type="InterPro" id="IPR013655">
    <property type="entry name" value="PAS_fold_3"/>
</dbReference>
<dbReference type="InterPro" id="IPR036890">
    <property type="entry name" value="HATPase_C_sf"/>
</dbReference>
<dbReference type="InterPro" id="IPR004358">
    <property type="entry name" value="Sig_transdc_His_kin-like_C"/>
</dbReference>
<dbReference type="SMART" id="SM00387">
    <property type="entry name" value="HATPase_c"/>
    <property type="match status" value="1"/>
</dbReference>
<protein>
    <recommendedName>
        <fullName evidence="2">histidine kinase</fullName>
        <ecNumber evidence="2">2.7.13.3</ecNumber>
    </recommendedName>
</protein>
<keyword evidence="4" id="KW-0808">Transferase</keyword>
<dbReference type="Gene3D" id="3.30.565.10">
    <property type="entry name" value="Histidine kinase-like ATPase, C-terminal domain"/>
    <property type="match status" value="1"/>
</dbReference>
<dbReference type="InterPro" id="IPR013656">
    <property type="entry name" value="PAS_4"/>
</dbReference>
<dbReference type="CDD" id="cd00082">
    <property type="entry name" value="HisKA"/>
    <property type="match status" value="1"/>
</dbReference>
<dbReference type="NCBIfam" id="TIGR00229">
    <property type="entry name" value="sensory_box"/>
    <property type="match status" value="2"/>
</dbReference>
<dbReference type="EMBL" id="JACXAA010000001">
    <property type="protein sequence ID" value="MBD2751659.1"/>
    <property type="molecule type" value="Genomic_DNA"/>
</dbReference>
<dbReference type="FunFam" id="3.30.565.10:FF:000006">
    <property type="entry name" value="Sensor histidine kinase WalK"/>
    <property type="match status" value="1"/>
</dbReference>
<dbReference type="Pfam" id="PF00512">
    <property type="entry name" value="HisKA"/>
    <property type="match status" value="1"/>
</dbReference>
<dbReference type="Gene3D" id="2.10.70.100">
    <property type="match status" value="1"/>
</dbReference>
<evidence type="ECO:0000256" key="2">
    <source>
        <dbReference type="ARBA" id="ARBA00012438"/>
    </source>
</evidence>
<feature type="domain" description="PAS" evidence="8">
    <location>
        <begin position="146"/>
        <end position="217"/>
    </location>
</feature>
<dbReference type="Pfam" id="PF08448">
    <property type="entry name" value="PAS_4"/>
    <property type="match status" value="3"/>
</dbReference>
<comment type="caution">
    <text evidence="10">The sequence shown here is derived from an EMBL/GenBank/DDBJ whole genome shotgun (WGS) entry which is preliminary data.</text>
</comment>
<dbReference type="InterPro" id="IPR036097">
    <property type="entry name" value="HisK_dim/P_sf"/>
</dbReference>
<dbReference type="PROSITE" id="PS50113">
    <property type="entry name" value="PAC"/>
    <property type="match status" value="5"/>
</dbReference>
<dbReference type="PANTHER" id="PTHR43304:SF1">
    <property type="entry name" value="PAC DOMAIN-CONTAINING PROTEIN"/>
    <property type="match status" value="1"/>
</dbReference>
<accession>A0A927GBJ6</accession>
<dbReference type="InterPro" id="IPR000700">
    <property type="entry name" value="PAS-assoc_C"/>
</dbReference>
<evidence type="ECO:0000259" key="9">
    <source>
        <dbReference type="PROSITE" id="PS50113"/>
    </source>
</evidence>
<dbReference type="PRINTS" id="PR00344">
    <property type="entry name" value="BCTRLSENSOR"/>
</dbReference>
<dbReference type="InterPro" id="IPR035965">
    <property type="entry name" value="PAS-like_dom_sf"/>
</dbReference>
<evidence type="ECO:0000256" key="1">
    <source>
        <dbReference type="ARBA" id="ARBA00000085"/>
    </source>
</evidence>
<dbReference type="SUPFAM" id="SSF47384">
    <property type="entry name" value="Homodimeric domain of signal transducing histidine kinase"/>
    <property type="match status" value="1"/>
</dbReference>
<dbReference type="PANTHER" id="PTHR43304">
    <property type="entry name" value="PHYTOCHROME-LIKE PROTEIN CPH1"/>
    <property type="match status" value="1"/>
</dbReference>
<feature type="domain" description="PAC" evidence="9">
    <location>
        <begin position="223"/>
        <end position="275"/>
    </location>
</feature>
<evidence type="ECO:0000256" key="4">
    <source>
        <dbReference type="ARBA" id="ARBA00022679"/>
    </source>
</evidence>
<dbReference type="RefSeq" id="WP_191037296.1">
    <property type="nucleotide sequence ID" value="NZ_JACXAA010000001.1"/>
</dbReference>
<dbReference type="Pfam" id="PF02518">
    <property type="entry name" value="HATPase_c"/>
    <property type="match status" value="1"/>
</dbReference>
<keyword evidence="6" id="KW-0175">Coiled coil</keyword>
<evidence type="ECO:0000313" key="11">
    <source>
        <dbReference type="Proteomes" id="UP000653797"/>
    </source>
</evidence>
<comment type="catalytic activity">
    <reaction evidence="1">
        <text>ATP + protein L-histidine = ADP + protein N-phospho-L-histidine.</text>
        <dbReference type="EC" id="2.7.13.3"/>
    </reaction>
</comment>
<feature type="domain" description="PAC" evidence="9">
    <location>
        <begin position="92"/>
        <end position="145"/>
    </location>
</feature>
<organism evidence="10 11">
    <name type="scientific">Spirosoma validum</name>
    <dbReference type="NCBI Taxonomy" id="2771355"/>
    <lineage>
        <taxon>Bacteria</taxon>
        <taxon>Pseudomonadati</taxon>
        <taxon>Bacteroidota</taxon>
        <taxon>Cytophagia</taxon>
        <taxon>Cytophagales</taxon>
        <taxon>Cytophagaceae</taxon>
        <taxon>Spirosoma</taxon>
    </lineage>
</organism>
<keyword evidence="5" id="KW-0418">Kinase</keyword>
<dbReference type="InterPro" id="IPR000014">
    <property type="entry name" value="PAS"/>
</dbReference>
<dbReference type="EC" id="2.7.13.3" evidence="2"/>
<dbReference type="InterPro" id="IPR052162">
    <property type="entry name" value="Sensor_kinase/Photoreceptor"/>
</dbReference>
<dbReference type="Pfam" id="PF08447">
    <property type="entry name" value="PAS_3"/>
    <property type="match status" value="2"/>
</dbReference>
<feature type="coiled-coil region" evidence="6">
    <location>
        <begin position="668"/>
        <end position="716"/>
    </location>
</feature>
<dbReference type="PROSITE" id="PS50109">
    <property type="entry name" value="HIS_KIN"/>
    <property type="match status" value="1"/>
</dbReference>
<feature type="domain" description="PAC" evidence="9">
    <location>
        <begin position="613"/>
        <end position="666"/>
    </location>
</feature>
<evidence type="ECO:0000256" key="5">
    <source>
        <dbReference type="ARBA" id="ARBA00022777"/>
    </source>
</evidence>
<dbReference type="InterPro" id="IPR003594">
    <property type="entry name" value="HATPase_dom"/>
</dbReference>
<evidence type="ECO:0000259" key="8">
    <source>
        <dbReference type="PROSITE" id="PS50112"/>
    </source>
</evidence>
<dbReference type="Gene3D" id="1.10.287.130">
    <property type="match status" value="1"/>
</dbReference>
<evidence type="ECO:0000256" key="6">
    <source>
        <dbReference type="SAM" id="Coils"/>
    </source>
</evidence>
<reference evidence="10" key="1">
    <citation type="submission" date="2020-09" db="EMBL/GenBank/DDBJ databases">
        <authorList>
            <person name="Kim M.K."/>
        </authorList>
    </citation>
    <scope>NUCLEOTIDE SEQUENCE</scope>
    <source>
        <strain evidence="10">BT704</strain>
    </source>
</reference>
<evidence type="ECO:0000256" key="3">
    <source>
        <dbReference type="ARBA" id="ARBA00022553"/>
    </source>
</evidence>
<name>A0A927GBJ6_9BACT</name>
<dbReference type="InterPro" id="IPR003661">
    <property type="entry name" value="HisK_dim/P_dom"/>
</dbReference>
<dbReference type="Proteomes" id="UP000653797">
    <property type="component" value="Unassembled WGS sequence"/>
</dbReference>
<dbReference type="SMART" id="SM00091">
    <property type="entry name" value="PAS"/>
    <property type="match status" value="5"/>
</dbReference>
<sequence>MTGDQQPFHPTSKLTERLDIDFALQAAGLGVWELDPLTLQVLLDDRCRELYGLKQGNQLSYKQLIQYIHPDDASRVDKAVQWAMTPESGGVYDETYRLIGVDNEAFRWVRFQGKGYFTEDGKLYRFAGVGQDVTQQVSAQQRIEASQQQLLTLFEQSPVGVAIIREENLTFEMANPFYGHLVGRQPDQIVGKPLLEALPELAGQGFDELLKNVISTGTPFIAQEVAVDLIRHDHLETIYVDLTYQPLRDEQHISGVLVVATDVTQQVRSRRAVEASETQLRSLVDSAPFPIGVYIGPQMQILLANQSIMDVWGKGNDVVGKSYKEILPELETQPIFAQIMQVLTTGQAFHARNQQVDIVVDGRLQSFYFNYSFTPLFDADGQVYGVMNTAAEVTDLIQAKQALEASETRLHSIIATAPAGMGLFVGRDLIVDLPNQTFINIVGKGPDIVGKPLREVMPELLTENQPFLQILDDVYTSGKMFQSFGSRVDIVQHGIMTHNYYNITYTPLRNDQGQVYAILDIAIDVTEEIKARQQLQEVEATLRGAIELADMGTWELDMISGLTTYSDRLKHLFEFTQDYIDREHLYNPIDEVDRARIMEAVAQASSPDSDGLLDEEYTVITQQTGRQRIVRAQGKVYFDDQGNPIKMVGSMRDITEERQTQLALEQLVQHRTEELAAVNEELAATNEEIAASNEEYAALNEELEEANGLLIRSNDNLQKFAYVASHDLQEPLRKIQQFGDLLKTRFDASTGEELVYIDRMQSAASRMSTLIRDLLDFSRISTQQDTSISVPLNAIVDQVLTTLELVIAETNTEVKVGLLPTVTGDASQLNQLFQNLIANAIKFRQPTTPPLIQINAYAVLATDLPPSVKPTRAVRTYYRIDIADNGVGFDEKYLDRIFQVFQRLHSKSEFAGTGIGLAICEKVVANHGGAITATSRPGQGTTFIVYLPT</sequence>
<dbReference type="AlphaFoldDB" id="A0A927GBJ6"/>